<keyword evidence="3" id="KW-0143">Chaperone</keyword>
<evidence type="ECO:0000313" key="5">
    <source>
        <dbReference type="EMBL" id="OTF80782.1"/>
    </source>
</evidence>
<protein>
    <submittedName>
        <fullName evidence="5">Uncharacterized protein</fullName>
    </submittedName>
</protein>
<reference evidence="5 6" key="1">
    <citation type="submission" date="2017-03" db="EMBL/GenBank/DDBJ databases">
        <title>Genome Survey of Euroglyphus maynei.</title>
        <authorList>
            <person name="Arlian L.G."/>
            <person name="Morgan M.S."/>
            <person name="Rider S.D."/>
        </authorList>
    </citation>
    <scope>NUCLEOTIDE SEQUENCE [LARGE SCALE GENOMIC DNA]</scope>
    <source>
        <strain evidence="5">Arlian Lab</strain>
        <tissue evidence="5">Whole body</tissue>
    </source>
</reference>
<keyword evidence="6" id="KW-1185">Reference proteome</keyword>
<comment type="similarity">
    <text evidence="1">Belongs to the synembryn family.</text>
</comment>
<sequence>MTEEQKEYEANRLVNAIDQLQRSGIIQPCRIGDDGRPQPVEHILQLQEEYQRNNHSSNKQRRQQQQQSDSDSD</sequence>
<feature type="region of interest" description="Disordered" evidence="4">
    <location>
        <begin position="49"/>
        <end position="73"/>
    </location>
</feature>
<evidence type="ECO:0000256" key="1">
    <source>
        <dbReference type="ARBA" id="ARBA00009049"/>
    </source>
</evidence>
<evidence type="ECO:0000256" key="2">
    <source>
        <dbReference type="ARBA" id="ARBA00022658"/>
    </source>
</evidence>
<dbReference type="PANTHER" id="PTHR12425:SF5">
    <property type="entry name" value="SYNEMBRYN"/>
    <property type="match status" value="1"/>
</dbReference>
<feature type="compositionally biased region" description="Low complexity" evidence="4">
    <location>
        <begin position="53"/>
        <end position="73"/>
    </location>
</feature>
<dbReference type="Pfam" id="PF10165">
    <property type="entry name" value="Ric8"/>
    <property type="match status" value="1"/>
</dbReference>
<dbReference type="EMBL" id="MUJZ01016566">
    <property type="protein sequence ID" value="OTF80782.1"/>
    <property type="molecule type" value="Genomic_DNA"/>
</dbReference>
<evidence type="ECO:0000313" key="6">
    <source>
        <dbReference type="Proteomes" id="UP000194236"/>
    </source>
</evidence>
<dbReference type="OrthoDB" id="5585685at2759"/>
<comment type="caution">
    <text evidence="5">The sequence shown here is derived from an EMBL/GenBank/DDBJ whole genome shotgun (WGS) entry which is preliminary data.</text>
</comment>
<dbReference type="Proteomes" id="UP000194236">
    <property type="component" value="Unassembled WGS sequence"/>
</dbReference>
<dbReference type="GO" id="GO:0007186">
    <property type="term" value="P:G protein-coupled receptor signaling pathway"/>
    <property type="evidence" value="ECO:0007669"/>
    <property type="project" value="TreeGrafter"/>
</dbReference>
<dbReference type="GO" id="GO:0005085">
    <property type="term" value="F:guanyl-nucleotide exchange factor activity"/>
    <property type="evidence" value="ECO:0007669"/>
    <property type="project" value="UniProtKB-KW"/>
</dbReference>
<gene>
    <name evidence="5" type="ORF">BLA29_014279</name>
</gene>
<dbReference type="AlphaFoldDB" id="A0A1Y3BIU9"/>
<organism evidence="5 6">
    <name type="scientific">Euroglyphus maynei</name>
    <name type="common">Mayne's house dust mite</name>
    <dbReference type="NCBI Taxonomy" id="6958"/>
    <lineage>
        <taxon>Eukaryota</taxon>
        <taxon>Metazoa</taxon>
        <taxon>Ecdysozoa</taxon>
        <taxon>Arthropoda</taxon>
        <taxon>Chelicerata</taxon>
        <taxon>Arachnida</taxon>
        <taxon>Acari</taxon>
        <taxon>Acariformes</taxon>
        <taxon>Sarcoptiformes</taxon>
        <taxon>Astigmata</taxon>
        <taxon>Psoroptidia</taxon>
        <taxon>Analgoidea</taxon>
        <taxon>Pyroglyphidae</taxon>
        <taxon>Pyroglyphinae</taxon>
        <taxon>Euroglyphus</taxon>
    </lineage>
</organism>
<dbReference type="InterPro" id="IPR019318">
    <property type="entry name" value="Gua_nucleotide_exch_fac_Ric8"/>
</dbReference>
<evidence type="ECO:0000256" key="4">
    <source>
        <dbReference type="SAM" id="MobiDB-lite"/>
    </source>
</evidence>
<dbReference type="GO" id="GO:0005737">
    <property type="term" value="C:cytoplasm"/>
    <property type="evidence" value="ECO:0007669"/>
    <property type="project" value="TreeGrafter"/>
</dbReference>
<accession>A0A1Y3BIU9</accession>
<dbReference type="GO" id="GO:0001965">
    <property type="term" value="F:G-protein alpha-subunit binding"/>
    <property type="evidence" value="ECO:0007669"/>
    <property type="project" value="TreeGrafter"/>
</dbReference>
<evidence type="ECO:0000256" key="3">
    <source>
        <dbReference type="ARBA" id="ARBA00023186"/>
    </source>
</evidence>
<dbReference type="PANTHER" id="PTHR12425">
    <property type="entry name" value="SYNEMBRYN"/>
    <property type="match status" value="1"/>
</dbReference>
<proteinExistence type="inferred from homology"/>
<name>A0A1Y3BIU9_EURMA</name>
<keyword evidence="2" id="KW-0344">Guanine-nucleotide releasing factor</keyword>